<dbReference type="Proteomes" id="UP001230649">
    <property type="component" value="Unassembled WGS sequence"/>
</dbReference>
<reference evidence="1" key="1">
    <citation type="submission" date="2023-04" db="EMBL/GenBank/DDBJ databases">
        <title>Draft Genome sequencing of Naganishia species isolated from polar environments using Oxford Nanopore Technology.</title>
        <authorList>
            <person name="Leo P."/>
            <person name="Venkateswaran K."/>
        </authorList>
    </citation>
    <scope>NUCLEOTIDE SEQUENCE</scope>
    <source>
        <strain evidence="1">MNA-CCFEE 5262</strain>
    </source>
</reference>
<accession>A0ACC2VJ17</accession>
<evidence type="ECO:0000313" key="2">
    <source>
        <dbReference type="Proteomes" id="UP001230649"/>
    </source>
</evidence>
<keyword evidence="2" id="KW-1185">Reference proteome</keyword>
<gene>
    <name evidence="1" type="ORF">QFC20_005802</name>
</gene>
<organism evidence="1 2">
    <name type="scientific">Naganishia adeliensis</name>
    <dbReference type="NCBI Taxonomy" id="92952"/>
    <lineage>
        <taxon>Eukaryota</taxon>
        <taxon>Fungi</taxon>
        <taxon>Dikarya</taxon>
        <taxon>Basidiomycota</taxon>
        <taxon>Agaricomycotina</taxon>
        <taxon>Tremellomycetes</taxon>
        <taxon>Filobasidiales</taxon>
        <taxon>Filobasidiaceae</taxon>
        <taxon>Naganishia</taxon>
    </lineage>
</organism>
<evidence type="ECO:0000313" key="1">
    <source>
        <dbReference type="EMBL" id="KAJ9098984.1"/>
    </source>
</evidence>
<comment type="caution">
    <text evidence="1">The sequence shown here is derived from an EMBL/GenBank/DDBJ whole genome shotgun (WGS) entry which is preliminary data.</text>
</comment>
<name>A0ACC2VJ17_9TREE</name>
<dbReference type="EMBL" id="JASBWS010000087">
    <property type="protein sequence ID" value="KAJ9098984.1"/>
    <property type="molecule type" value="Genomic_DNA"/>
</dbReference>
<proteinExistence type="predicted"/>
<sequence>MPLWPKLKTVTLIEPAHKMFINRRNPLRLNKPAERACLPLQYQPETCDADDEDRASDATCEHPDCLHNARFIFCDNPECLCVLPKEHDHYCGDADCRRTHKRSAEAAMTVHFPRRPDGILKSRIHPAPTSYHSAVPKFRTSPSTTIVGKHSRLSDPQVIIDYSPAILPPPSPGMLPHQRLVLWNTQRSQRELDAASIVVGPPTDVDDWDDCWLPSPHRDDDVSTYRRYINARNPVMKHVFDIENRVPVSPVVDTDDAACIESTESDTGSDATYSTALPPLNSSFDPLPPLDSSGSSPADSVLVTPEEREVVHAFFLLRPEDSVDSEAEAEGSVAFVRLRAKKDWNIRRGYFNLA</sequence>
<protein>
    <submittedName>
        <fullName evidence="1">Uncharacterized protein</fullName>
    </submittedName>
</protein>